<dbReference type="GO" id="GO:0016740">
    <property type="term" value="F:transferase activity"/>
    <property type="evidence" value="ECO:0007669"/>
    <property type="project" value="UniProtKB-KW"/>
</dbReference>
<dbReference type="Gene3D" id="2.130.10.10">
    <property type="entry name" value="YVTN repeat-like/Quinoprotein amine dehydrogenase"/>
    <property type="match status" value="2"/>
</dbReference>
<accession>A0A1Z8AZY4</accession>
<dbReference type="CDD" id="cd15482">
    <property type="entry name" value="Sialidase_non-viral"/>
    <property type="match status" value="1"/>
</dbReference>
<evidence type="ECO:0000259" key="3">
    <source>
        <dbReference type="Pfam" id="PF18962"/>
    </source>
</evidence>
<dbReference type="Proteomes" id="UP000196102">
    <property type="component" value="Unassembled WGS sequence"/>
</dbReference>
<name>A0A1Z8AZY4_9FLAO</name>
<organism evidence="4 5">
    <name type="scientific">Nonlabens dokdonensis</name>
    <dbReference type="NCBI Taxonomy" id="328515"/>
    <lineage>
        <taxon>Bacteria</taxon>
        <taxon>Pseudomonadati</taxon>
        <taxon>Bacteroidota</taxon>
        <taxon>Flavobacteriia</taxon>
        <taxon>Flavobacteriales</taxon>
        <taxon>Flavobacteriaceae</taxon>
        <taxon>Nonlabens</taxon>
    </lineage>
</organism>
<comment type="caution">
    <text evidence="4">The sequence shown here is derived from an EMBL/GenBank/DDBJ whole genome shotgun (WGS) entry which is preliminary data.</text>
</comment>
<evidence type="ECO:0000313" key="4">
    <source>
        <dbReference type="EMBL" id="OUS15895.1"/>
    </source>
</evidence>
<dbReference type="SUPFAM" id="SSF110296">
    <property type="entry name" value="Oligoxyloglucan reducing end-specific cellobiohydrolase"/>
    <property type="match status" value="1"/>
</dbReference>
<dbReference type="Pfam" id="PF18962">
    <property type="entry name" value="Por_Secre_tail"/>
    <property type="match status" value="1"/>
</dbReference>
<keyword evidence="1 2" id="KW-0732">Signal</keyword>
<dbReference type="EMBL" id="MAAX01000099">
    <property type="protein sequence ID" value="OUS15895.1"/>
    <property type="molecule type" value="Genomic_DNA"/>
</dbReference>
<feature type="domain" description="Secretion system C-terminal sorting" evidence="3">
    <location>
        <begin position="382"/>
        <end position="431"/>
    </location>
</feature>
<dbReference type="NCBIfam" id="TIGR04183">
    <property type="entry name" value="Por_Secre_tail"/>
    <property type="match status" value="1"/>
</dbReference>
<protein>
    <submittedName>
        <fullName evidence="4">Glycosyl transferase</fullName>
    </submittedName>
</protein>
<evidence type="ECO:0000256" key="1">
    <source>
        <dbReference type="ARBA" id="ARBA00022729"/>
    </source>
</evidence>
<proteinExistence type="predicted"/>
<gene>
    <name evidence="4" type="ORF">A9Q93_06190</name>
</gene>
<sequence length="434" mass="46844">MIKNILTSLLISFSILCNAQFWTEAYSGFTSGQTGLSKFHVVDANVAWAIGYDGVNTANNVQIFSKTDDAGLTWTAGTIDLGDPDLGIADVSGVDSNIAFVAAYPRLAGQQGGIWKTIDAGITWTQQTGAAFNNATSFPNIIHYFDANNGLAIGDPANGYWEIYRSIDGGATYTRIPSASLPVPLATEFGYLAQFAHLGDNIWFTTSEGRIIHSADMGITWNVYQSPLSDFGGTTVFGDISFATSDRGVIQDNAGNIYRSTDGGQSWNGVVFSGTGTPYGGAISYIPNTFHMVSTGGDVNLAGSSYSLDDGVTWINIDTDQHVDCAFFNDSVGYSGSFSDSFNNEGVFRYTDTVLSEITIEEQPSVQLLHNNLAEVLEIKTDLDFISVKIYDLQGRMVISSTETTISTNQFKSGIYIAQIKTDRGQVNSKFLKQ</sequence>
<evidence type="ECO:0000256" key="2">
    <source>
        <dbReference type="SAM" id="SignalP"/>
    </source>
</evidence>
<reference evidence="5" key="1">
    <citation type="journal article" date="2017" name="Proc. Natl. Acad. Sci. U.S.A.">
        <title>Simulation of Deepwater Horizon oil plume reveals substrate specialization within a complex community of hydrocarbon-degraders.</title>
        <authorList>
            <person name="Hu P."/>
            <person name="Dubinsky E.A."/>
            <person name="Probst A.J."/>
            <person name="Wang J."/>
            <person name="Sieber C.M.K."/>
            <person name="Tom L.M."/>
            <person name="Gardinali P."/>
            <person name="Banfield J.F."/>
            <person name="Atlas R.M."/>
            <person name="Andersen G.L."/>
        </authorList>
    </citation>
    <scope>NUCLEOTIDE SEQUENCE [LARGE SCALE GENOMIC DNA]</scope>
</reference>
<dbReference type="InterPro" id="IPR026444">
    <property type="entry name" value="Secre_tail"/>
</dbReference>
<dbReference type="AlphaFoldDB" id="A0A1Z8AZY4"/>
<keyword evidence="4" id="KW-0808">Transferase</keyword>
<evidence type="ECO:0000313" key="5">
    <source>
        <dbReference type="Proteomes" id="UP000196102"/>
    </source>
</evidence>
<feature type="chain" id="PRO_5013052059" evidence="2">
    <location>
        <begin position="20"/>
        <end position="434"/>
    </location>
</feature>
<feature type="signal peptide" evidence="2">
    <location>
        <begin position="1"/>
        <end position="19"/>
    </location>
</feature>
<dbReference type="RefSeq" id="WP_303686534.1">
    <property type="nucleotide sequence ID" value="NZ_CAJXYO010000001.1"/>
</dbReference>
<dbReference type="InterPro" id="IPR015943">
    <property type="entry name" value="WD40/YVTN_repeat-like_dom_sf"/>
</dbReference>